<feature type="non-terminal residue" evidence="1">
    <location>
        <position position="1"/>
    </location>
</feature>
<dbReference type="EMBL" id="BARV01040125">
    <property type="protein sequence ID" value="GAI51041.1"/>
    <property type="molecule type" value="Genomic_DNA"/>
</dbReference>
<name>X1Q8D4_9ZZZZ</name>
<comment type="caution">
    <text evidence="1">The sequence shown here is derived from an EMBL/GenBank/DDBJ whole genome shotgun (WGS) entry which is preliminary data.</text>
</comment>
<accession>X1Q8D4</accession>
<protein>
    <submittedName>
        <fullName evidence="1">Uncharacterized protein</fullName>
    </submittedName>
</protein>
<gene>
    <name evidence="1" type="ORF">S06H3_61254</name>
</gene>
<evidence type="ECO:0000313" key="1">
    <source>
        <dbReference type="EMBL" id="GAI51041.1"/>
    </source>
</evidence>
<dbReference type="AlphaFoldDB" id="X1Q8D4"/>
<sequence length="173" mass="18794">IAMVLTVNPSTWIISKETPFTYVESGYGFSPPALAKIDDTHYLCAYDGWSRGRAVILNVEVLAGLPDFNANSYETSNSGKIDATPFDYALSPLQPRLPHAFYGTLLINGAPAPPIISVEGRGTNIVTGIKGNPTLCYMTGAYGTANAFEHRLIVQESWEHPIPPGTLVEFYVN</sequence>
<reference evidence="1" key="1">
    <citation type="journal article" date="2014" name="Front. Microbiol.">
        <title>High frequency of phylogenetically diverse reductive dehalogenase-homologous genes in deep subseafloor sedimentary metagenomes.</title>
        <authorList>
            <person name="Kawai M."/>
            <person name="Futagami T."/>
            <person name="Toyoda A."/>
            <person name="Takaki Y."/>
            <person name="Nishi S."/>
            <person name="Hori S."/>
            <person name="Arai W."/>
            <person name="Tsubouchi T."/>
            <person name="Morono Y."/>
            <person name="Uchiyama I."/>
            <person name="Ito T."/>
            <person name="Fujiyama A."/>
            <person name="Inagaki F."/>
            <person name="Takami H."/>
        </authorList>
    </citation>
    <scope>NUCLEOTIDE SEQUENCE</scope>
    <source>
        <strain evidence="1">Expedition CK06-06</strain>
    </source>
</reference>
<feature type="non-terminal residue" evidence="1">
    <location>
        <position position="173"/>
    </location>
</feature>
<proteinExistence type="predicted"/>
<organism evidence="1">
    <name type="scientific">marine sediment metagenome</name>
    <dbReference type="NCBI Taxonomy" id="412755"/>
    <lineage>
        <taxon>unclassified sequences</taxon>
        <taxon>metagenomes</taxon>
        <taxon>ecological metagenomes</taxon>
    </lineage>
</organism>